<dbReference type="RefSeq" id="WP_268060427.1">
    <property type="nucleotide sequence ID" value="NZ_JAPQFJ010000004.1"/>
</dbReference>
<protein>
    <recommendedName>
        <fullName evidence="3">LXG domain-containing protein</fullName>
    </recommendedName>
</protein>
<reference evidence="1" key="1">
    <citation type="submission" date="2022-12" db="EMBL/GenBank/DDBJ databases">
        <title>Clostridium sp. nov., isolated from industrial wastewater.</title>
        <authorList>
            <person name="Jiayan W."/>
        </authorList>
    </citation>
    <scope>NUCLEOTIDE SEQUENCE</scope>
    <source>
        <strain evidence="1">ZC22-4</strain>
    </source>
</reference>
<organism evidence="1 2">
    <name type="scientific">Clostridium brassicae</name>
    <dbReference type="NCBI Taxonomy" id="2999072"/>
    <lineage>
        <taxon>Bacteria</taxon>
        <taxon>Bacillati</taxon>
        <taxon>Bacillota</taxon>
        <taxon>Clostridia</taxon>
        <taxon>Eubacteriales</taxon>
        <taxon>Clostridiaceae</taxon>
        <taxon>Clostridium</taxon>
    </lineage>
</organism>
<dbReference type="Proteomes" id="UP001144612">
    <property type="component" value="Unassembled WGS sequence"/>
</dbReference>
<sequence>MSKDIFMADYSECRDTNREIKSNLNYIEDIVSRLKSMDNLIQKVDMPSSVWDKSNYESDFAIINRYLNEETNRYNNFHTAFEAFYTPLEKIDAGLKAVLTNSLNFIEETEEYGVYVSIIKSGEQEELVDSIYNELIKQGVSKEDALKISALANEETQELLKELAGLDQNELKNKIDEIKHKTKQSPSEIVLLDLLSADQPNTYSDMIKDLSQEFAMGGFVGVLEKGYLGKNLDKYQLDIKSLTGQITKLNRQITNSQLSAAKINIKRETMEQLKAIRESKLSKIDGLDSTKNNLSKISRWLGIAATAYNIGKISYDEWKNYSENGAELDDVVVDAGIEWGGIVASTAGAAFATSKALGVVGTTVTPGVGTVIGLGVGFVGGAAAGFAYNILVKPILIKAYDDAIKPAGEWIVDKANDIGDWWDSLCW</sequence>
<evidence type="ECO:0000313" key="1">
    <source>
        <dbReference type="EMBL" id="MCY6958014.1"/>
    </source>
</evidence>
<evidence type="ECO:0000313" key="2">
    <source>
        <dbReference type="Proteomes" id="UP001144612"/>
    </source>
</evidence>
<gene>
    <name evidence="1" type="ORF">OW729_05265</name>
</gene>
<dbReference type="EMBL" id="JAPQFJ010000004">
    <property type="protein sequence ID" value="MCY6958014.1"/>
    <property type="molecule type" value="Genomic_DNA"/>
</dbReference>
<name>A0ABT4D6U0_9CLOT</name>
<comment type="caution">
    <text evidence="1">The sequence shown here is derived from an EMBL/GenBank/DDBJ whole genome shotgun (WGS) entry which is preliminary data.</text>
</comment>
<proteinExistence type="predicted"/>
<keyword evidence="2" id="KW-1185">Reference proteome</keyword>
<accession>A0ABT4D6U0</accession>
<evidence type="ECO:0008006" key="3">
    <source>
        <dbReference type="Google" id="ProtNLM"/>
    </source>
</evidence>